<gene>
    <name evidence="2" type="ORF">SAMN05443431_105195</name>
</gene>
<name>A0A1I3PNN6_9FLAO</name>
<dbReference type="STRING" id="1144750.SAMN05443431_105195"/>
<protein>
    <recommendedName>
        <fullName evidence="1">Lipocalin-like domain-containing protein</fullName>
    </recommendedName>
</protein>
<dbReference type="InterPro" id="IPR024311">
    <property type="entry name" value="Lipocalin-like"/>
</dbReference>
<reference evidence="3" key="1">
    <citation type="submission" date="2016-10" db="EMBL/GenBank/DDBJ databases">
        <authorList>
            <person name="Varghese N."/>
            <person name="Submissions S."/>
        </authorList>
    </citation>
    <scope>NUCLEOTIDE SEQUENCE [LARGE SCALE GENOMIC DNA]</scope>
    <source>
        <strain evidence="3">DSM 28881</strain>
    </source>
</reference>
<proteinExistence type="predicted"/>
<accession>A0A1I3PNN6</accession>
<dbReference type="EMBL" id="FORM01000005">
    <property type="protein sequence ID" value="SFJ22950.1"/>
    <property type="molecule type" value="Genomic_DNA"/>
</dbReference>
<feature type="domain" description="Lipocalin-like" evidence="1">
    <location>
        <begin position="34"/>
        <end position="125"/>
    </location>
</feature>
<evidence type="ECO:0000313" key="3">
    <source>
        <dbReference type="Proteomes" id="UP000199559"/>
    </source>
</evidence>
<dbReference type="AlphaFoldDB" id="A0A1I3PNN6"/>
<keyword evidence="3" id="KW-1185">Reference proteome</keyword>
<evidence type="ECO:0000259" key="1">
    <source>
        <dbReference type="Pfam" id="PF13648"/>
    </source>
</evidence>
<sequence>MKFLNYNMKKLYYALCIILVSCSQNPEDFKQHVTGYWEISEVILNDGTKKQYKINETIDYIEITNDSIGIRKKLKPNFNGTYETSKDIEKFVVKIENDSLNLYYKTPFSSWKETILKASEDKLQIINQNKVLYLYKRYTPITID</sequence>
<organism evidence="2 3">
    <name type="scientific">Olleya namhaensis</name>
    <dbReference type="NCBI Taxonomy" id="1144750"/>
    <lineage>
        <taxon>Bacteria</taxon>
        <taxon>Pseudomonadati</taxon>
        <taxon>Bacteroidota</taxon>
        <taxon>Flavobacteriia</taxon>
        <taxon>Flavobacteriales</taxon>
        <taxon>Flavobacteriaceae</taxon>
    </lineage>
</organism>
<evidence type="ECO:0000313" key="2">
    <source>
        <dbReference type="EMBL" id="SFJ22950.1"/>
    </source>
</evidence>
<dbReference type="PROSITE" id="PS51257">
    <property type="entry name" value="PROKAR_LIPOPROTEIN"/>
    <property type="match status" value="1"/>
</dbReference>
<dbReference type="Proteomes" id="UP000199559">
    <property type="component" value="Unassembled WGS sequence"/>
</dbReference>
<dbReference type="Pfam" id="PF13648">
    <property type="entry name" value="Lipocalin_4"/>
    <property type="match status" value="1"/>
</dbReference>